<dbReference type="Gene3D" id="4.10.240.10">
    <property type="entry name" value="Zn(2)-C6 fungal-type DNA-binding domain"/>
    <property type="match status" value="1"/>
</dbReference>
<keyword evidence="4" id="KW-0804">Transcription</keyword>
<dbReference type="CDD" id="cd12148">
    <property type="entry name" value="fungal_TF_MHR"/>
    <property type="match status" value="1"/>
</dbReference>
<dbReference type="PROSITE" id="PS50048">
    <property type="entry name" value="ZN2_CY6_FUNGAL_2"/>
    <property type="match status" value="1"/>
</dbReference>
<keyword evidence="2" id="KW-0805">Transcription regulation</keyword>
<evidence type="ECO:0000256" key="4">
    <source>
        <dbReference type="ARBA" id="ARBA00023163"/>
    </source>
</evidence>
<feature type="compositionally biased region" description="Polar residues" evidence="6">
    <location>
        <begin position="448"/>
        <end position="466"/>
    </location>
</feature>
<sequence length="894" mass="98737">MDLNTISYLPVPPAKFPSNSSNTPLPSQHAPSFSAPSQPSFFRHAPGLPPSIGPNDYTYPYLYDHFASQSSSSPSVLRPANVPATNDNFQDFQASVHPSAVRVSSAASDEKKRKKVSRACDLCRKKKIRCDTVEGSTGACINCSKHSLQCIFTRTQLKRGPAKGFVRNVEEKNKRVRSNSTTVVASPPETNAATSPSSTLADTLPFDVKSDSSSPDDSAILSRLSPKNTAMPVMSPGPKDPILSNHPKPTATWYPQQINHPPQHSQPAPPRIPPFQQQSYPYLSTPVNQSFDSLQHIKSLPSAGIRPPVYTTPSVQSFVPPSLPLQSKMNTPYMLDSNGHTDTSHPGLAEASYNPLMRPPSAPYPPGPTNVLSSDPSYLQLPSISSFDNSRPNTVFQHGGLPTTSYQPPVPMQPVPVNTPGNLPSFDRPFYKNQSPQNPSLSLLPEARSSTSNATRNIEQSRSAESAQYDDMNEISKVFHEDIEWDDEAVDRYYLLIHSTLPILHHSKTRLKIELEKAPKFLRSCCLHAIYSLVNRPPFSSLGSIFHKNPLKAVGLLNLICTNVQNFSNRILHLQTMVLLAVESDQRGPTTITGRNGLPQSMWHGAAVGLACNMRLHIQSHVSLQSAYEDIDGNAALCRRAWWVLVILDRWHSVSTCSPLFIPESCIKMSLQDHKVLGSFPSQLVRLSLIVGHISDVFQSPDPSDRENPIVTQQLRSEIDAFRESVDVVWGRMNLLTLAVTHVKVLLELSTNARPSAVLTPAMKMANILSSSSTPLTPLNHHFFSLAACVLIGVYDIPELQEEARQGLEYIRECIEKRRDIVSRKDHEDWDYVVLKVINAKMQGLHIASDPPAPPYVPAPSLPSYNAQDVDSVTFKDAYLYSRLCNLGYLGFLI</sequence>
<accession>A0AAF0AWR1</accession>
<dbReference type="Pfam" id="PF04082">
    <property type="entry name" value="Fungal_trans"/>
    <property type="match status" value="1"/>
</dbReference>
<evidence type="ECO:0000256" key="1">
    <source>
        <dbReference type="ARBA" id="ARBA00022723"/>
    </source>
</evidence>
<reference evidence="8 9" key="1">
    <citation type="journal article" date="2023" name="G3 (Bethesda)">
        <title>A high-quality reference genome for the fission yeast Schizosaccharomyces osmophilus.</title>
        <authorList>
            <person name="Jia G.S."/>
            <person name="Zhang W.C."/>
            <person name="Liang Y."/>
            <person name="Liu X.H."/>
            <person name="Rhind N."/>
            <person name="Pidoux A."/>
            <person name="Brysch-Herzberg M."/>
            <person name="Du L.L."/>
        </authorList>
    </citation>
    <scope>NUCLEOTIDE SEQUENCE [LARGE SCALE GENOMIC DNA]</scope>
    <source>
        <strain evidence="8 9">CBS 15793</strain>
    </source>
</reference>
<feature type="compositionally biased region" description="Polar residues" evidence="6">
    <location>
        <begin position="253"/>
        <end position="266"/>
    </location>
</feature>
<feature type="compositionally biased region" description="Polar residues" evidence="6">
    <location>
        <begin position="432"/>
        <end position="441"/>
    </location>
</feature>
<dbReference type="SMART" id="SM00066">
    <property type="entry name" value="GAL4"/>
    <property type="match status" value="1"/>
</dbReference>
<dbReference type="InterPro" id="IPR036864">
    <property type="entry name" value="Zn2-C6_fun-type_DNA-bd_sf"/>
</dbReference>
<name>A0AAF0AWR1_9SCHI</name>
<dbReference type="GO" id="GO:0003677">
    <property type="term" value="F:DNA binding"/>
    <property type="evidence" value="ECO:0007669"/>
    <property type="project" value="UniProtKB-KW"/>
</dbReference>
<feature type="region of interest" description="Disordered" evidence="6">
    <location>
        <begin position="421"/>
        <end position="467"/>
    </location>
</feature>
<dbReference type="Pfam" id="PF00172">
    <property type="entry name" value="Zn_clus"/>
    <property type="match status" value="1"/>
</dbReference>
<evidence type="ECO:0000313" key="8">
    <source>
        <dbReference type="EMBL" id="WBW75016.1"/>
    </source>
</evidence>
<organism evidence="8 9">
    <name type="scientific">Schizosaccharomyces osmophilus</name>
    <dbReference type="NCBI Taxonomy" id="2545709"/>
    <lineage>
        <taxon>Eukaryota</taxon>
        <taxon>Fungi</taxon>
        <taxon>Dikarya</taxon>
        <taxon>Ascomycota</taxon>
        <taxon>Taphrinomycotina</taxon>
        <taxon>Schizosaccharomycetes</taxon>
        <taxon>Schizosaccharomycetales</taxon>
        <taxon>Schizosaccharomycetaceae</taxon>
        <taxon>Schizosaccharomyces</taxon>
    </lineage>
</organism>
<dbReference type="InterPro" id="IPR001138">
    <property type="entry name" value="Zn2Cys6_DnaBD"/>
</dbReference>
<dbReference type="GO" id="GO:0006351">
    <property type="term" value="P:DNA-templated transcription"/>
    <property type="evidence" value="ECO:0007669"/>
    <property type="project" value="InterPro"/>
</dbReference>
<feature type="domain" description="Zn(2)-C6 fungal-type" evidence="7">
    <location>
        <begin position="119"/>
        <end position="152"/>
    </location>
</feature>
<dbReference type="AlphaFoldDB" id="A0AAF0AWR1"/>
<dbReference type="GO" id="GO:0000981">
    <property type="term" value="F:DNA-binding transcription factor activity, RNA polymerase II-specific"/>
    <property type="evidence" value="ECO:0007669"/>
    <property type="project" value="InterPro"/>
</dbReference>
<dbReference type="InterPro" id="IPR050797">
    <property type="entry name" value="Carb_Metab_Trans_Reg"/>
</dbReference>
<feature type="region of interest" description="Disordered" evidence="6">
    <location>
        <begin position="12"/>
        <end position="47"/>
    </location>
</feature>
<proteinExistence type="predicted"/>
<evidence type="ECO:0000256" key="3">
    <source>
        <dbReference type="ARBA" id="ARBA00023125"/>
    </source>
</evidence>
<keyword evidence="5" id="KW-0539">Nucleus</keyword>
<feature type="compositionally biased region" description="Polar residues" evidence="6">
    <location>
        <begin position="178"/>
        <end position="201"/>
    </location>
</feature>
<gene>
    <name evidence="8" type="ORF">SOMG_04138</name>
</gene>
<dbReference type="GO" id="GO:0008270">
    <property type="term" value="F:zinc ion binding"/>
    <property type="evidence" value="ECO:0007669"/>
    <property type="project" value="InterPro"/>
</dbReference>
<dbReference type="EMBL" id="CP115613">
    <property type="protein sequence ID" value="WBW75016.1"/>
    <property type="molecule type" value="Genomic_DNA"/>
</dbReference>
<evidence type="ECO:0000256" key="2">
    <source>
        <dbReference type="ARBA" id="ARBA00023015"/>
    </source>
</evidence>
<dbReference type="PROSITE" id="PS00463">
    <property type="entry name" value="ZN2_CY6_FUNGAL_1"/>
    <property type="match status" value="1"/>
</dbReference>
<dbReference type="RefSeq" id="XP_056039259.1">
    <property type="nucleotide sequence ID" value="XM_056182925.1"/>
</dbReference>
<dbReference type="InterPro" id="IPR007219">
    <property type="entry name" value="XnlR_reg_dom"/>
</dbReference>
<dbReference type="SUPFAM" id="SSF57701">
    <property type="entry name" value="Zn2/Cys6 DNA-binding domain"/>
    <property type="match status" value="1"/>
</dbReference>
<dbReference type="Proteomes" id="UP001212411">
    <property type="component" value="Chromosome 3"/>
</dbReference>
<dbReference type="PANTHER" id="PTHR31668">
    <property type="entry name" value="GLUCOSE TRANSPORT TRANSCRIPTION REGULATOR RGT1-RELATED-RELATED"/>
    <property type="match status" value="1"/>
</dbReference>
<keyword evidence="3 8" id="KW-0238">DNA-binding</keyword>
<dbReference type="PANTHER" id="PTHR31668:SF26">
    <property type="entry name" value="GLUCOSE TRANSPORT TRANSCRIPTION REGULATOR RGT1-RELATED"/>
    <property type="match status" value="1"/>
</dbReference>
<keyword evidence="9" id="KW-1185">Reference proteome</keyword>
<keyword evidence="1" id="KW-0479">Metal-binding</keyword>
<dbReference type="GeneID" id="80877614"/>
<evidence type="ECO:0000313" key="9">
    <source>
        <dbReference type="Proteomes" id="UP001212411"/>
    </source>
</evidence>
<dbReference type="KEGG" id="som:SOMG_04138"/>
<feature type="compositionally biased region" description="Low complexity" evidence="6">
    <location>
        <begin position="26"/>
        <end position="42"/>
    </location>
</feature>
<evidence type="ECO:0000256" key="5">
    <source>
        <dbReference type="ARBA" id="ARBA00023242"/>
    </source>
</evidence>
<dbReference type="CDD" id="cd00067">
    <property type="entry name" value="GAL4"/>
    <property type="match status" value="1"/>
</dbReference>
<evidence type="ECO:0000256" key="6">
    <source>
        <dbReference type="SAM" id="MobiDB-lite"/>
    </source>
</evidence>
<feature type="region of interest" description="Disordered" evidence="6">
    <location>
        <begin position="170"/>
        <end position="284"/>
    </location>
</feature>
<feature type="compositionally biased region" description="Polar residues" evidence="6">
    <location>
        <begin position="275"/>
        <end position="284"/>
    </location>
</feature>
<protein>
    <submittedName>
        <fullName evidence="8">DNA-binding transcription factor</fullName>
    </submittedName>
</protein>
<evidence type="ECO:0000259" key="7">
    <source>
        <dbReference type="PROSITE" id="PS50048"/>
    </source>
</evidence>